<dbReference type="Proteomes" id="UP000310458">
    <property type="component" value="Unassembled WGS sequence"/>
</dbReference>
<dbReference type="OrthoDB" id="7936679at2"/>
<name>A0A5R9BA39_9MICC</name>
<protein>
    <submittedName>
        <fullName evidence="1">Uncharacterized protein</fullName>
    </submittedName>
</protein>
<reference evidence="1 2" key="1">
    <citation type="submission" date="2019-05" db="EMBL/GenBank/DDBJ databases">
        <title>Nesterenkonia sp. GY074 isolated from the Southern Atlantic Ocean.</title>
        <authorList>
            <person name="Zhang G."/>
        </authorList>
    </citation>
    <scope>NUCLEOTIDE SEQUENCE [LARGE SCALE GENOMIC DNA]</scope>
    <source>
        <strain evidence="1 2">GY074</strain>
    </source>
</reference>
<accession>A0A5R9BA39</accession>
<dbReference type="EMBL" id="VAVZ01000046">
    <property type="protein sequence ID" value="TLP93364.1"/>
    <property type="molecule type" value="Genomic_DNA"/>
</dbReference>
<keyword evidence="2" id="KW-1185">Reference proteome</keyword>
<comment type="caution">
    <text evidence="1">The sequence shown here is derived from an EMBL/GenBank/DDBJ whole genome shotgun (WGS) entry which is preliminary data.</text>
</comment>
<proteinExistence type="predicted"/>
<dbReference type="AlphaFoldDB" id="A0A5R9BA39"/>
<evidence type="ECO:0000313" key="2">
    <source>
        <dbReference type="Proteomes" id="UP000310458"/>
    </source>
</evidence>
<sequence>MERTFGVMPLSSGEVAFNGLAPTRLNPSHGGSGRPGVQAAAEATAYSRTVAEVRYELAADDSEVMVSRNGAEHLRFPRGWRVTVDAAGAPTAVTCVTPRPVAGLLWWAGSTLELSLAPNESVELEALGVVARTSPGFSPPQA</sequence>
<organism evidence="1 2">
    <name type="scientific">Nesterenkonia salmonea</name>
    <dbReference type="NCBI Taxonomy" id="1804987"/>
    <lineage>
        <taxon>Bacteria</taxon>
        <taxon>Bacillati</taxon>
        <taxon>Actinomycetota</taxon>
        <taxon>Actinomycetes</taxon>
        <taxon>Micrococcales</taxon>
        <taxon>Micrococcaceae</taxon>
        <taxon>Nesterenkonia</taxon>
    </lineage>
</organism>
<gene>
    <name evidence="1" type="ORF">FEF26_13510</name>
</gene>
<evidence type="ECO:0000313" key="1">
    <source>
        <dbReference type="EMBL" id="TLP93364.1"/>
    </source>
</evidence>